<dbReference type="HAMAP" id="MF_01007">
    <property type="entry name" value="16SrRNA_methyltr_H"/>
    <property type="match status" value="1"/>
</dbReference>
<keyword evidence="4 7" id="KW-0489">Methyltransferase</keyword>
<dbReference type="NCBIfam" id="TIGR00006">
    <property type="entry name" value="16S rRNA (cytosine(1402)-N(4))-methyltransferase RsmH"/>
    <property type="match status" value="1"/>
</dbReference>
<keyword evidence="9" id="KW-1185">Reference proteome</keyword>
<evidence type="ECO:0000256" key="2">
    <source>
        <dbReference type="ARBA" id="ARBA00022490"/>
    </source>
</evidence>
<dbReference type="Gene3D" id="1.10.150.170">
    <property type="entry name" value="Putative methyltransferase TM0872, insert domain"/>
    <property type="match status" value="1"/>
</dbReference>
<proteinExistence type="inferred from homology"/>
<protein>
    <recommendedName>
        <fullName evidence="7">Ribosomal RNA small subunit methyltransferase H</fullName>
        <ecNumber evidence="7">2.1.1.199</ecNumber>
    </recommendedName>
    <alternativeName>
        <fullName evidence="7">16S rRNA m(4)C1402 methyltransferase</fullName>
    </alternativeName>
    <alternativeName>
        <fullName evidence="7">rRNA (cytosine-N(4)-)-methyltransferase RsmH</fullName>
    </alternativeName>
</protein>
<accession>A0A4V3C3A0</accession>
<comment type="function">
    <text evidence="7">Specifically methylates the N4 position of cytidine in position 1402 (C1402) of 16S rRNA.</text>
</comment>
<sequence>MDFHKPVLLEQVLDQIDSLTNKIFVDATIGYAGHSAAILNKNKKLKLIGFDQDDFAIKNSKLKLAQYPSARVFKSNFRNFDTHLQALKIDKVDYFLADLGISSVQVDFADRGFSYNKDGPLDMRMNQEQNLTAHSIINNATQDELVRIFTKNADVKLPKVIAKAIVENRPLNSTLELVDLIRKALPAKLVRQKNHAKTVFQALRIEVNDEFSALQEFLTKAIDYLPVGGKLMIISFHSAEDKIIKDFFKNLIQREHDFRLPIIEEAKFKAKTYNPTNDEITNNKRSRSAKLRVLTKLKN</sequence>
<evidence type="ECO:0000256" key="6">
    <source>
        <dbReference type="ARBA" id="ARBA00022691"/>
    </source>
</evidence>
<evidence type="ECO:0000313" key="8">
    <source>
        <dbReference type="EMBL" id="TDO21159.1"/>
    </source>
</evidence>
<reference evidence="8 9" key="1">
    <citation type="submission" date="2019-03" db="EMBL/GenBank/DDBJ databases">
        <title>Genomic Encyclopedia of Archaeal and Bacterial Type Strains, Phase II (KMG-II): from individual species to whole genera.</title>
        <authorList>
            <person name="Goeker M."/>
        </authorList>
    </citation>
    <scope>NUCLEOTIDE SEQUENCE [LARGE SCALE GENOMIC DNA]</scope>
    <source>
        <strain evidence="8 9">ATCC 700618</strain>
    </source>
</reference>
<feature type="binding site" evidence="7">
    <location>
        <begin position="32"/>
        <end position="34"/>
    </location>
    <ligand>
        <name>S-adenosyl-L-methionine</name>
        <dbReference type="ChEBI" id="CHEBI:59789"/>
    </ligand>
</feature>
<dbReference type="Gene3D" id="3.40.50.150">
    <property type="entry name" value="Vaccinia Virus protein VP39"/>
    <property type="match status" value="1"/>
</dbReference>
<organism evidence="8 9">
    <name type="scientific">Mycoplasma testudineum</name>
    <dbReference type="NCBI Taxonomy" id="244584"/>
    <lineage>
        <taxon>Bacteria</taxon>
        <taxon>Bacillati</taxon>
        <taxon>Mycoplasmatota</taxon>
        <taxon>Mollicutes</taxon>
        <taxon>Mycoplasmataceae</taxon>
        <taxon>Mycoplasma</taxon>
    </lineage>
</organism>
<dbReference type="GO" id="GO:0070475">
    <property type="term" value="P:rRNA base methylation"/>
    <property type="evidence" value="ECO:0007669"/>
    <property type="project" value="UniProtKB-UniRule"/>
</dbReference>
<dbReference type="PIRSF" id="PIRSF004486">
    <property type="entry name" value="MraW"/>
    <property type="match status" value="1"/>
</dbReference>
<feature type="binding site" evidence="7">
    <location>
        <position position="98"/>
    </location>
    <ligand>
        <name>S-adenosyl-L-methionine</name>
        <dbReference type="ChEBI" id="CHEBI:59789"/>
    </ligand>
</feature>
<feature type="binding site" evidence="7">
    <location>
        <position position="51"/>
    </location>
    <ligand>
        <name>S-adenosyl-L-methionine</name>
        <dbReference type="ChEBI" id="CHEBI:59789"/>
    </ligand>
</feature>
<gene>
    <name evidence="7" type="primary">rsmH</name>
    <name evidence="8" type="ORF">EI74_0190</name>
</gene>
<dbReference type="PANTHER" id="PTHR11265:SF0">
    <property type="entry name" value="12S RRNA N4-METHYLCYTIDINE METHYLTRANSFERASE"/>
    <property type="match status" value="1"/>
</dbReference>
<name>A0A4V3C3A0_9MOLU</name>
<dbReference type="SUPFAM" id="SSF81799">
    <property type="entry name" value="Putative methyltransferase TM0872, insert domain"/>
    <property type="match status" value="1"/>
</dbReference>
<keyword evidence="3 7" id="KW-0698">rRNA processing</keyword>
<comment type="similarity">
    <text evidence="1 7">Belongs to the methyltransferase superfamily. RsmH family.</text>
</comment>
<dbReference type="Proteomes" id="UP000295518">
    <property type="component" value="Unassembled WGS sequence"/>
</dbReference>
<keyword evidence="5 7" id="KW-0808">Transferase</keyword>
<evidence type="ECO:0000256" key="3">
    <source>
        <dbReference type="ARBA" id="ARBA00022552"/>
    </source>
</evidence>
<feature type="binding site" evidence="7">
    <location>
        <position position="77"/>
    </location>
    <ligand>
        <name>S-adenosyl-L-methionine</name>
        <dbReference type="ChEBI" id="CHEBI:59789"/>
    </ligand>
</feature>
<dbReference type="AlphaFoldDB" id="A0A4V3C3A0"/>
<evidence type="ECO:0000256" key="1">
    <source>
        <dbReference type="ARBA" id="ARBA00010396"/>
    </source>
</evidence>
<comment type="subcellular location">
    <subcellularLocation>
        <location evidence="7">Cytoplasm</location>
    </subcellularLocation>
</comment>
<evidence type="ECO:0000313" key="9">
    <source>
        <dbReference type="Proteomes" id="UP000295518"/>
    </source>
</evidence>
<dbReference type="InterPro" id="IPR029063">
    <property type="entry name" value="SAM-dependent_MTases_sf"/>
</dbReference>
<keyword evidence="2 7" id="KW-0963">Cytoplasm</keyword>
<dbReference type="SUPFAM" id="SSF53335">
    <property type="entry name" value="S-adenosyl-L-methionine-dependent methyltransferases"/>
    <property type="match status" value="1"/>
</dbReference>
<dbReference type="InterPro" id="IPR002903">
    <property type="entry name" value="RsmH"/>
</dbReference>
<dbReference type="PANTHER" id="PTHR11265">
    <property type="entry name" value="S-ADENOSYL-METHYLTRANSFERASE MRAW"/>
    <property type="match status" value="1"/>
</dbReference>
<evidence type="ECO:0000256" key="7">
    <source>
        <dbReference type="HAMAP-Rule" id="MF_01007"/>
    </source>
</evidence>
<dbReference type="RefSeq" id="WP_243720088.1">
    <property type="nucleotide sequence ID" value="NZ_NNCE01000001.1"/>
</dbReference>
<dbReference type="InterPro" id="IPR023397">
    <property type="entry name" value="SAM-dep_MeTrfase_MraW_recog"/>
</dbReference>
<feature type="binding site" evidence="7">
    <location>
        <position position="105"/>
    </location>
    <ligand>
        <name>S-adenosyl-L-methionine</name>
        <dbReference type="ChEBI" id="CHEBI:59789"/>
    </ligand>
</feature>
<dbReference type="EC" id="2.1.1.199" evidence="7"/>
<dbReference type="GO" id="GO:0005737">
    <property type="term" value="C:cytoplasm"/>
    <property type="evidence" value="ECO:0007669"/>
    <property type="project" value="UniProtKB-SubCell"/>
</dbReference>
<dbReference type="EMBL" id="SNWN01000009">
    <property type="protein sequence ID" value="TDO21159.1"/>
    <property type="molecule type" value="Genomic_DNA"/>
</dbReference>
<evidence type="ECO:0000256" key="5">
    <source>
        <dbReference type="ARBA" id="ARBA00022679"/>
    </source>
</evidence>
<dbReference type="Pfam" id="PF01795">
    <property type="entry name" value="Methyltransf_5"/>
    <property type="match status" value="1"/>
</dbReference>
<comment type="catalytic activity">
    <reaction evidence="7">
        <text>cytidine(1402) in 16S rRNA + S-adenosyl-L-methionine = N(4)-methylcytidine(1402) in 16S rRNA + S-adenosyl-L-homocysteine + H(+)</text>
        <dbReference type="Rhea" id="RHEA:42928"/>
        <dbReference type="Rhea" id="RHEA-COMP:10286"/>
        <dbReference type="Rhea" id="RHEA-COMP:10287"/>
        <dbReference type="ChEBI" id="CHEBI:15378"/>
        <dbReference type="ChEBI" id="CHEBI:57856"/>
        <dbReference type="ChEBI" id="CHEBI:59789"/>
        <dbReference type="ChEBI" id="CHEBI:74506"/>
        <dbReference type="ChEBI" id="CHEBI:82748"/>
        <dbReference type="EC" id="2.1.1.199"/>
    </reaction>
</comment>
<keyword evidence="6 7" id="KW-0949">S-adenosyl-L-methionine</keyword>
<comment type="caution">
    <text evidence="8">The sequence shown here is derived from an EMBL/GenBank/DDBJ whole genome shotgun (WGS) entry which is preliminary data.</text>
</comment>
<dbReference type="GO" id="GO:0071424">
    <property type="term" value="F:rRNA (cytosine-N4-)-methyltransferase activity"/>
    <property type="evidence" value="ECO:0007669"/>
    <property type="project" value="UniProtKB-UniRule"/>
</dbReference>
<evidence type="ECO:0000256" key="4">
    <source>
        <dbReference type="ARBA" id="ARBA00022603"/>
    </source>
</evidence>